<dbReference type="Pfam" id="PF13519">
    <property type="entry name" value="VWA_2"/>
    <property type="match status" value="1"/>
</dbReference>
<protein>
    <submittedName>
        <fullName evidence="5">VWA domain-containing protein</fullName>
    </submittedName>
</protein>
<reference evidence="5 6" key="1">
    <citation type="journal article" date="2019" name="Int. J. Syst. Evol. Microbiol.">
        <title>The Global Catalogue of Microorganisms (GCM) 10K type strain sequencing project: providing services to taxonomists for standard genome sequencing and annotation.</title>
        <authorList>
            <consortium name="The Broad Institute Genomics Platform"/>
            <consortium name="The Broad Institute Genome Sequencing Center for Infectious Disease"/>
            <person name="Wu L."/>
            <person name="Ma J."/>
        </authorList>
    </citation>
    <scope>NUCLEOTIDE SEQUENCE [LARGE SCALE GENOMIC DNA]</scope>
    <source>
        <strain evidence="5 6">JCM 13518</strain>
    </source>
</reference>
<feature type="transmembrane region" description="Helical" evidence="2">
    <location>
        <begin position="602"/>
        <end position="623"/>
    </location>
</feature>
<accession>A0ABN2KAJ7</accession>
<sequence>MRHLLALALVTLTCLVAVPATAADSDSGGDPAAGRLLLVLDSSGSMAEPTGDGSTRIEAAREAVLAVVDQLPSDQPVGLRVFGATVAPGSPQADLCSDSQNTVEVGTGNRDDLRTAVAGYDPLGETPIGYALQEAGEDLGDEGQRSIVLVSDGEPNCEPDPCVVAEQLHADGIEVRIDVVGLNVAGDARAKLECIAQAGGGTYYDATDTASLIDGLTTAQERSARPFDLTGEPVEGTADVADAPEIAAPGQYLDALPADGPLHYRIPRTQEGSTIHAGLTFAGESGSVGQGVNLTLYPASGLDGVSCVSSTTYGDSIGQADPFYFGGVSTWKADPDDPCNTEDEVVLVIEPTGSGTAGRPVELAVYEEPPLATGADRDLDPAPASPTWSPLTPDADAVEDTVPGTSLASAPLVEDGTYALDITQGETQVFAVPLDWGQSLQAQLDAVLTEGTVDAGVAGSGFRVTVTGPLRTDDAVSYFGKEPEDWTTTALANMSAGDPFRTGAQSEEIAYLNRSKSLNDRGPSLPGLRYVRVSFEAPRGSTNQSYTLTLATNGDAGGGAPEYDTSQLDAPQPDSPLVTASAEAADTEATSGEASDDGGFPVLPVGLGAAGLLALLAAGALVLRARVSGRR</sequence>
<evidence type="ECO:0000256" key="2">
    <source>
        <dbReference type="SAM" id="Phobius"/>
    </source>
</evidence>
<keyword evidence="3" id="KW-0732">Signal</keyword>
<evidence type="ECO:0000313" key="5">
    <source>
        <dbReference type="EMBL" id="GAA1751815.1"/>
    </source>
</evidence>
<feature type="domain" description="VWFA" evidence="4">
    <location>
        <begin position="35"/>
        <end position="220"/>
    </location>
</feature>
<dbReference type="Gene3D" id="3.40.50.410">
    <property type="entry name" value="von Willebrand factor, type A domain"/>
    <property type="match status" value="1"/>
</dbReference>
<organism evidence="5 6">
    <name type="scientific">Aeromicrobium alkaliterrae</name>
    <dbReference type="NCBI Taxonomy" id="302168"/>
    <lineage>
        <taxon>Bacteria</taxon>
        <taxon>Bacillati</taxon>
        <taxon>Actinomycetota</taxon>
        <taxon>Actinomycetes</taxon>
        <taxon>Propionibacteriales</taxon>
        <taxon>Nocardioidaceae</taxon>
        <taxon>Aeromicrobium</taxon>
    </lineage>
</organism>
<dbReference type="InterPro" id="IPR002035">
    <property type="entry name" value="VWF_A"/>
</dbReference>
<dbReference type="EMBL" id="BAAAME010000010">
    <property type="protein sequence ID" value="GAA1751815.1"/>
    <property type="molecule type" value="Genomic_DNA"/>
</dbReference>
<evidence type="ECO:0000259" key="4">
    <source>
        <dbReference type="PROSITE" id="PS50234"/>
    </source>
</evidence>
<evidence type="ECO:0000256" key="3">
    <source>
        <dbReference type="SAM" id="SignalP"/>
    </source>
</evidence>
<dbReference type="RefSeq" id="WP_344203883.1">
    <property type="nucleotide sequence ID" value="NZ_BAAAME010000010.1"/>
</dbReference>
<proteinExistence type="predicted"/>
<keyword evidence="2" id="KW-1133">Transmembrane helix</keyword>
<dbReference type="SMART" id="SM00327">
    <property type="entry name" value="VWA"/>
    <property type="match status" value="1"/>
</dbReference>
<comment type="caution">
    <text evidence="5">The sequence shown here is derived from an EMBL/GenBank/DDBJ whole genome shotgun (WGS) entry which is preliminary data.</text>
</comment>
<feature type="chain" id="PRO_5046418917" evidence="3">
    <location>
        <begin position="23"/>
        <end position="631"/>
    </location>
</feature>
<name>A0ABN2KAJ7_9ACTN</name>
<evidence type="ECO:0000313" key="6">
    <source>
        <dbReference type="Proteomes" id="UP001501057"/>
    </source>
</evidence>
<dbReference type="InterPro" id="IPR036465">
    <property type="entry name" value="vWFA_dom_sf"/>
</dbReference>
<keyword evidence="2" id="KW-0472">Membrane</keyword>
<feature type="signal peptide" evidence="3">
    <location>
        <begin position="1"/>
        <end position="22"/>
    </location>
</feature>
<gene>
    <name evidence="5" type="ORF">GCM10009710_34540</name>
</gene>
<dbReference type="SUPFAM" id="SSF53300">
    <property type="entry name" value="vWA-like"/>
    <property type="match status" value="1"/>
</dbReference>
<feature type="compositionally biased region" description="Low complexity" evidence="1">
    <location>
        <begin position="579"/>
        <end position="593"/>
    </location>
</feature>
<feature type="region of interest" description="Disordered" evidence="1">
    <location>
        <begin position="551"/>
        <end position="598"/>
    </location>
</feature>
<dbReference type="PROSITE" id="PS50234">
    <property type="entry name" value="VWFA"/>
    <property type="match status" value="1"/>
</dbReference>
<keyword evidence="2" id="KW-0812">Transmembrane</keyword>
<dbReference type="Proteomes" id="UP001501057">
    <property type="component" value="Unassembled WGS sequence"/>
</dbReference>
<evidence type="ECO:0000256" key="1">
    <source>
        <dbReference type="SAM" id="MobiDB-lite"/>
    </source>
</evidence>
<keyword evidence="6" id="KW-1185">Reference proteome</keyword>